<dbReference type="Pfam" id="PF19054">
    <property type="entry name" value="DUF5753"/>
    <property type="match status" value="1"/>
</dbReference>
<evidence type="ECO:0000259" key="1">
    <source>
        <dbReference type="PROSITE" id="PS50943"/>
    </source>
</evidence>
<sequence length="277" mass="31505">MSDFQRNRELLGVRLRELRRNARITGVALARQLGWVQSKVSRLECGKQTATREDIEAWVEATEAHPDLVQDLTSLLTNIESDYAVWRREFRSGVRRKQLNFLRLEARVTMIRGLETTVVPGLLQTADYARHRIAEQPDLHNIPEDVSAALTARMQRQQALYDTSKAFHFILMENVLHNRLCPPDVMRGQLDRLTMASGLPNLKLGILPFTARLPVAPLNGFWIFDDALVTFETIAAEIHVRDPDEVALYTSVFDRFDQAAHYGDNARAVIAAAFKTL</sequence>
<comment type="caution">
    <text evidence="2">The sequence shown here is derived from an EMBL/GenBank/DDBJ whole genome shotgun (WGS) entry which is preliminary data.</text>
</comment>
<feature type="domain" description="HTH cro/C1-type" evidence="1">
    <location>
        <begin position="15"/>
        <end position="69"/>
    </location>
</feature>
<dbReference type="InterPro" id="IPR001387">
    <property type="entry name" value="Cro/C1-type_HTH"/>
</dbReference>
<organism evidence="2 3">
    <name type="scientific">Phytohabitans kaempferiae</name>
    <dbReference type="NCBI Taxonomy" id="1620943"/>
    <lineage>
        <taxon>Bacteria</taxon>
        <taxon>Bacillati</taxon>
        <taxon>Actinomycetota</taxon>
        <taxon>Actinomycetes</taxon>
        <taxon>Micromonosporales</taxon>
        <taxon>Micromonosporaceae</taxon>
    </lineage>
</organism>
<dbReference type="SUPFAM" id="SSF47413">
    <property type="entry name" value="lambda repressor-like DNA-binding domains"/>
    <property type="match status" value="1"/>
</dbReference>
<gene>
    <name evidence="2" type="ORF">ACFFIA_15190</name>
</gene>
<keyword evidence="3" id="KW-1185">Reference proteome</keyword>
<reference evidence="2 3" key="1">
    <citation type="submission" date="2024-09" db="EMBL/GenBank/DDBJ databases">
        <authorList>
            <person name="Sun Q."/>
            <person name="Mori K."/>
        </authorList>
    </citation>
    <scope>NUCLEOTIDE SEQUENCE [LARGE SCALE GENOMIC DNA]</scope>
    <source>
        <strain evidence="2 3">TBRC 3947</strain>
    </source>
</reference>
<protein>
    <submittedName>
        <fullName evidence="2">Helix-turn-helix domain-containing protein</fullName>
    </submittedName>
</protein>
<accession>A0ABV6M3C2</accession>
<dbReference type="Gene3D" id="1.10.260.40">
    <property type="entry name" value="lambda repressor-like DNA-binding domains"/>
    <property type="match status" value="1"/>
</dbReference>
<name>A0ABV6M3C2_9ACTN</name>
<evidence type="ECO:0000313" key="2">
    <source>
        <dbReference type="EMBL" id="MFC0529004.1"/>
    </source>
</evidence>
<dbReference type="InterPro" id="IPR010982">
    <property type="entry name" value="Lambda_DNA-bd_dom_sf"/>
</dbReference>
<dbReference type="InterPro" id="IPR043917">
    <property type="entry name" value="DUF5753"/>
</dbReference>
<dbReference type="RefSeq" id="WP_377251329.1">
    <property type="nucleotide sequence ID" value="NZ_JBHLUH010000023.1"/>
</dbReference>
<dbReference type="CDD" id="cd00093">
    <property type="entry name" value="HTH_XRE"/>
    <property type="match status" value="1"/>
</dbReference>
<dbReference type="SMART" id="SM00530">
    <property type="entry name" value="HTH_XRE"/>
    <property type="match status" value="1"/>
</dbReference>
<dbReference type="Proteomes" id="UP001589867">
    <property type="component" value="Unassembled WGS sequence"/>
</dbReference>
<proteinExistence type="predicted"/>
<dbReference type="Pfam" id="PF13560">
    <property type="entry name" value="HTH_31"/>
    <property type="match status" value="1"/>
</dbReference>
<evidence type="ECO:0000313" key="3">
    <source>
        <dbReference type="Proteomes" id="UP001589867"/>
    </source>
</evidence>
<dbReference type="EMBL" id="JBHLUH010000023">
    <property type="protein sequence ID" value="MFC0529004.1"/>
    <property type="molecule type" value="Genomic_DNA"/>
</dbReference>
<dbReference type="PROSITE" id="PS50943">
    <property type="entry name" value="HTH_CROC1"/>
    <property type="match status" value="1"/>
</dbReference>